<organism evidence="2 3">
    <name type="scientific">Araneus ventricosus</name>
    <name type="common">Orbweaver spider</name>
    <name type="synonym">Epeira ventricosa</name>
    <dbReference type="NCBI Taxonomy" id="182803"/>
    <lineage>
        <taxon>Eukaryota</taxon>
        <taxon>Metazoa</taxon>
        <taxon>Ecdysozoa</taxon>
        <taxon>Arthropoda</taxon>
        <taxon>Chelicerata</taxon>
        <taxon>Arachnida</taxon>
        <taxon>Araneae</taxon>
        <taxon>Araneomorphae</taxon>
        <taxon>Entelegynae</taxon>
        <taxon>Araneoidea</taxon>
        <taxon>Araneidae</taxon>
        <taxon>Araneus</taxon>
    </lineage>
</organism>
<comment type="caution">
    <text evidence="2">The sequence shown here is derived from an EMBL/GenBank/DDBJ whole genome shotgun (WGS) entry which is preliminary data.</text>
</comment>
<evidence type="ECO:0000313" key="3">
    <source>
        <dbReference type="Proteomes" id="UP000499080"/>
    </source>
</evidence>
<dbReference type="Proteomes" id="UP000499080">
    <property type="component" value="Unassembled WGS sequence"/>
</dbReference>
<evidence type="ECO:0000313" key="2">
    <source>
        <dbReference type="EMBL" id="GBN50842.1"/>
    </source>
</evidence>
<feature type="compositionally biased region" description="Basic residues" evidence="1">
    <location>
        <begin position="177"/>
        <end position="191"/>
    </location>
</feature>
<feature type="region of interest" description="Disordered" evidence="1">
    <location>
        <begin position="72"/>
        <end position="91"/>
    </location>
</feature>
<feature type="compositionally biased region" description="Polar residues" evidence="1">
    <location>
        <begin position="78"/>
        <end position="88"/>
    </location>
</feature>
<feature type="region of interest" description="Disordered" evidence="1">
    <location>
        <begin position="175"/>
        <end position="202"/>
    </location>
</feature>
<dbReference type="EMBL" id="BGPR01011343">
    <property type="protein sequence ID" value="GBN50842.1"/>
    <property type="molecule type" value="Genomic_DNA"/>
</dbReference>
<dbReference type="OrthoDB" id="8058166at2759"/>
<accession>A0A4Y2PI81</accession>
<evidence type="ECO:0000256" key="1">
    <source>
        <dbReference type="SAM" id="MobiDB-lite"/>
    </source>
</evidence>
<keyword evidence="3" id="KW-1185">Reference proteome</keyword>
<evidence type="ECO:0008006" key="4">
    <source>
        <dbReference type="Google" id="ProtNLM"/>
    </source>
</evidence>
<dbReference type="AlphaFoldDB" id="A0A4Y2PI81"/>
<name>A0A4Y2PI81_ARAVE</name>
<gene>
    <name evidence="2" type="ORF">AVEN_4150_1</name>
</gene>
<sequence>SLICDAWDKSATVGNTISGFKVTGIFPFNNNGLPDHLFYALADSEVPVPENTTQEKANSSSEVLINTPHINLQPAEPGTSSVKPSSPTKHLHKICPIPRLSQVTAKHKIKKTAVLLTSIYNRNALKANLEKRFQKGKKINRKMTKLPRENLILNQMEDPLTVHQTLMNVQTVSSLLHQRRKGGKYKSKKAKKDASQDDSNEQLDHTCDADVLCKECSKNDYKTKRKYDWLCCIICQMWLHEDCTTFDTFCVDCGQNNRSINK</sequence>
<proteinExistence type="predicted"/>
<protein>
    <recommendedName>
        <fullName evidence="4">Phorbol-ester/DAG-type domain-containing protein</fullName>
    </recommendedName>
</protein>
<reference evidence="2 3" key="1">
    <citation type="journal article" date="2019" name="Sci. Rep.">
        <title>Orb-weaving spider Araneus ventricosus genome elucidates the spidroin gene catalogue.</title>
        <authorList>
            <person name="Kono N."/>
            <person name="Nakamura H."/>
            <person name="Ohtoshi R."/>
            <person name="Moran D.A.P."/>
            <person name="Shinohara A."/>
            <person name="Yoshida Y."/>
            <person name="Fujiwara M."/>
            <person name="Mori M."/>
            <person name="Tomita M."/>
            <person name="Arakawa K."/>
        </authorList>
    </citation>
    <scope>NUCLEOTIDE SEQUENCE [LARGE SCALE GENOMIC DNA]</scope>
</reference>
<feature type="non-terminal residue" evidence="2">
    <location>
        <position position="1"/>
    </location>
</feature>